<dbReference type="Pfam" id="PF06761">
    <property type="entry name" value="IcmF-related"/>
    <property type="match status" value="1"/>
</dbReference>
<dbReference type="InterPro" id="IPR017731">
    <property type="entry name" value="TssM1-like"/>
</dbReference>
<feature type="transmembrane region" description="Helical" evidence="1">
    <location>
        <begin position="12"/>
        <end position="34"/>
    </location>
</feature>
<dbReference type="InterPro" id="IPR048677">
    <property type="entry name" value="TssM1_hel"/>
</dbReference>
<evidence type="ECO:0000259" key="2">
    <source>
        <dbReference type="Pfam" id="PF06744"/>
    </source>
</evidence>
<organism evidence="6">
    <name type="scientific">hydrothermal vent metagenome</name>
    <dbReference type="NCBI Taxonomy" id="652676"/>
    <lineage>
        <taxon>unclassified sequences</taxon>
        <taxon>metagenomes</taxon>
        <taxon>ecological metagenomes</taxon>
    </lineage>
</organism>
<evidence type="ECO:0000259" key="5">
    <source>
        <dbReference type="Pfam" id="PF21070"/>
    </source>
</evidence>
<dbReference type="PANTHER" id="PTHR36153:SF1">
    <property type="entry name" value="TYPE VI SECRETION SYSTEM COMPONENT TSSM1"/>
    <property type="match status" value="1"/>
</dbReference>
<feature type="transmembrane region" description="Helical" evidence="1">
    <location>
        <begin position="446"/>
        <end position="466"/>
    </location>
</feature>
<dbReference type="InterPro" id="IPR027417">
    <property type="entry name" value="P-loop_NTPase"/>
</dbReference>
<feature type="domain" description="Type VI secretion system component TssM1 N-terminal" evidence="4">
    <location>
        <begin position="199"/>
        <end position="454"/>
    </location>
</feature>
<accession>A0A3B0W7U2</accession>
<sequence>MKRIFSFMAKPWLWTLIAIVLLSLIIWYIGPLIAIAEYKPLTSETIRLIAIFMVFIIWGLNNLRQKNAIQKSEARIEKNLIEDSKLSTKPESKKNIISPDEKILSDRLGEAIKLLRQSQFGKKGKFYSLPWYMIIGASGTGKTTALKNSGLHFPLRSKLGAEPIQGAGGTRYCDWWFTDEAILIDTAGRYTTQDSPKKVESKAWINFLARLKKIRPKRPLNGIILTISIQDILQKTNTQKTIQTTAIKQRIQELNNHLGMMLPVYVLFTKTDLVAGFNSFFSDLEKEGQEQIWGITFKDKRVNNIGNLLKEFDTEYTALMQRINNRVLKRLDHERNPQRRTLIYEFPHQMNGLKQPIHDFLSNIFTPNQFEEPFLLRGIYFISSTQTNMASQWVTGVLPTDQRSPPVDIINKEPKTFFITKLLQNVIFAEANMATLNTKAKMRHRWIYRIAFVTTTIIFTGMLFAWSNSQQLNLDYISQLEQQVEQYQEITNGGLENQKDWTVLATGLSELKLLRTGYQEGTKNNSLQQGIGLYQGHKLGSQARLTYLKALEIYFMHDLNNLLIQQVKGAQDDDGMLYESLKFYLMLYYPEKMDTKSFTIWINILWNKIIPGEHNQQIREHLNTHLKIALEEKILPPSIEQGLVDKSRAILTITPLDQRLYRRLKSDYNQEHQGQYTVTQTLGNKANIIFYRRSGKTLDEGIPELFTYKGFHTGFNVLNKKLAQHFTDEQWIYGDTINETLSEDSIDKISERVNEYYFNEYTKRWQQLIGDLAIKPFTTVNQGQTVIRLLASSNQPLLTLLNSIRKNTALGEIPAVSESTKEMADMLTDRVLSHEKDRLERLIPKSADPSNLKLPGYAVSDKFDELNNYINHSDGLPLQQLQQSLDSLNDYFQTLAYSDNVKQAAFQANLDSQEGSSAITPVRQAIAEAPPEIKKWFNSVMTNTNTVTAAATQGHMNNIWQTEVISFFNTALKNRYPIDPTSQQDIKLADFTTFFAPKGIIDSYFINYIEPFVDKSRSQWRWRKNIGLSNSSLRFFEKAQQIKLAFFNNSTQGPEVRFALKPRSLDNAATGFLLETSGTSIRYSHGPIRTSNFIWPEPNSDISKISFTLASKGNPVSVRTEGEWSWFRLLDAYASQHTQNNGNLLIMFIVDGIDAQYELIPQSIYNPYNNQDIKGLKLPRRL</sequence>
<dbReference type="InterPro" id="IPR053156">
    <property type="entry name" value="T6SS_TssM-like"/>
</dbReference>
<dbReference type="InterPro" id="IPR025743">
    <property type="entry name" value="TssM1_N"/>
</dbReference>
<name>A0A3B0W7U2_9ZZZZ</name>
<dbReference type="SUPFAM" id="SSF52540">
    <property type="entry name" value="P-loop containing nucleoside triphosphate hydrolases"/>
    <property type="match status" value="1"/>
</dbReference>
<keyword evidence="1" id="KW-1133">Transmembrane helix</keyword>
<dbReference type="InterPro" id="IPR009612">
    <property type="entry name" value="IcmF-rel"/>
</dbReference>
<evidence type="ECO:0000259" key="4">
    <source>
        <dbReference type="Pfam" id="PF14331"/>
    </source>
</evidence>
<evidence type="ECO:0000313" key="6">
    <source>
        <dbReference type="EMBL" id="VAW45389.1"/>
    </source>
</evidence>
<dbReference type="Pfam" id="PF06744">
    <property type="entry name" value="IcmF_C"/>
    <property type="match status" value="1"/>
</dbReference>
<evidence type="ECO:0000256" key="1">
    <source>
        <dbReference type="SAM" id="Phobius"/>
    </source>
</evidence>
<keyword evidence="1" id="KW-0812">Transmembrane</keyword>
<proteinExistence type="predicted"/>
<feature type="domain" description="Type VI secretion system IcmF C-terminal" evidence="2">
    <location>
        <begin position="1058"/>
        <end position="1160"/>
    </location>
</feature>
<dbReference type="AlphaFoldDB" id="A0A3B0W7U2"/>
<feature type="transmembrane region" description="Helical" evidence="1">
    <location>
        <begin position="46"/>
        <end position="63"/>
    </location>
</feature>
<dbReference type="PANTHER" id="PTHR36153">
    <property type="entry name" value="INNER MEMBRANE PROTEIN-RELATED"/>
    <property type="match status" value="1"/>
</dbReference>
<feature type="domain" description="Type VI secretion system component TssM1 helical" evidence="5">
    <location>
        <begin position="954"/>
        <end position="1021"/>
    </location>
</feature>
<dbReference type="EMBL" id="UOFC01000056">
    <property type="protein sequence ID" value="VAW45389.1"/>
    <property type="molecule type" value="Genomic_DNA"/>
</dbReference>
<dbReference type="Pfam" id="PF21070">
    <property type="entry name" value="IcmF_helical"/>
    <property type="match status" value="1"/>
</dbReference>
<keyword evidence="1" id="KW-0472">Membrane</keyword>
<gene>
    <name evidence="6" type="ORF">MNBD_GAMMA03-1710</name>
</gene>
<dbReference type="NCBIfam" id="TIGR03348">
    <property type="entry name" value="VI_IcmF"/>
    <property type="match status" value="1"/>
</dbReference>
<protein>
    <submittedName>
        <fullName evidence="6">IcmF-related protein</fullName>
    </submittedName>
</protein>
<feature type="domain" description="IcmF-related" evidence="3">
    <location>
        <begin position="508"/>
        <end position="808"/>
    </location>
</feature>
<evidence type="ECO:0000259" key="3">
    <source>
        <dbReference type="Pfam" id="PF06761"/>
    </source>
</evidence>
<dbReference type="InterPro" id="IPR010623">
    <property type="entry name" value="IcmF_C"/>
</dbReference>
<reference evidence="6" key="1">
    <citation type="submission" date="2018-06" db="EMBL/GenBank/DDBJ databases">
        <authorList>
            <person name="Zhirakovskaya E."/>
        </authorList>
    </citation>
    <scope>NUCLEOTIDE SEQUENCE</scope>
</reference>
<dbReference type="Pfam" id="PF14331">
    <property type="entry name" value="IcmF-related_N"/>
    <property type="match status" value="1"/>
</dbReference>